<reference evidence="1 2" key="1">
    <citation type="submission" date="2017-03" db="EMBL/GenBank/DDBJ databases">
        <title>Genome Survey of Euroglyphus maynei.</title>
        <authorList>
            <person name="Arlian L.G."/>
            <person name="Morgan M.S."/>
            <person name="Rider S.D."/>
        </authorList>
    </citation>
    <scope>NUCLEOTIDE SEQUENCE [LARGE SCALE GENOMIC DNA]</scope>
    <source>
        <strain evidence="1">Arlian Lab</strain>
        <tissue evidence="1">Whole body</tissue>
    </source>
</reference>
<proteinExistence type="predicted"/>
<gene>
    <name evidence="1" type="ORF">BLA29_013734</name>
</gene>
<protein>
    <submittedName>
        <fullName evidence="1">Uncharacterized protein</fullName>
    </submittedName>
</protein>
<evidence type="ECO:0000313" key="1">
    <source>
        <dbReference type="EMBL" id="OTF74837.1"/>
    </source>
</evidence>
<organism evidence="1 2">
    <name type="scientific">Euroglyphus maynei</name>
    <name type="common">Mayne's house dust mite</name>
    <dbReference type="NCBI Taxonomy" id="6958"/>
    <lineage>
        <taxon>Eukaryota</taxon>
        <taxon>Metazoa</taxon>
        <taxon>Ecdysozoa</taxon>
        <taxon>Arthropoda</taxon>
        <taxon>Chelicerata</taxon>
        <taxon>Arachnida</taxon>
        <taxon>Acari</taxon>
        <taxon>Acariformes</taxon>
        <taxon>Sarcoptiformes</taxon>
        <taxon>Astigmata</taxon>
        <taxon>Psoroptidia</taxon>
        <taxon>Analgoidea</taxon>
        <taxon>Pyroglyphidae</taxon>
        <taxon>Pyroglyphinae</taxon>
        <taxon>Euroglyphus</taxon>
    </lineage>
</organism>
<keyword evidence="2" id="KW-1185">Reference proteome</keyword>
<dbReference type="AlphaFoldDB" id="A0A1Y3B3P6"/>
<comment type="caution">
    <text evidence="1">The sequence shown here is derived from an EMBL/GenBank/DDBJ whole genome shotgun (WGS) entry which is preliminary data.</text>
</comment>
<dbReference type="Proteomes" id="UP000194236">
    <property type="component" value="Unassembled WGS sequence"/>
</dbReference>
<accession>A0A1Y3B3P6</accession>
<sequence>MMMPKIRFDLHPPAQLNHKLKLICKRILLSLHPVLLIHLLRMEIVRLISFQRPIQEWNFHLYFYNKLLLRSHLKPLLIRTMLISFLTKFQFLNQLFRWFLPI</sequence>
<name>A0A1Y3B3P6_EURMA</name>
<feature type="non-terminal residue" evidence="1">
    <location>
        <position position="102"/>
    </location>
</feature>
<dbReference type="EMBL" id="MUJZ01044995">
    <property type="protein sequence ID" value="OTF74837.1"/>
    <property type="molecule type" value="Genomic_DNA"/>
</dbReference>
<evidence type="ECO:0000313" key="2">
    <source>
        <dbReference type="Proteomes" id="UP000194236"/>
    </source>
</evidence>